<evidence type="ECO:0000313" key="6">
    <source>
        <dbReference type="Proteomes" id="UP000075391"/>
    </source>
</evidence>
<protein>
    <submittedName>
        <fullName evidence="5">Thiamine ABC transporter ATP-binding protein</fullName>
    </submittedName>
</protein>
<dbReference type="PANTHER" id="PTHR42781">
    <property type="entry name" value="SPERMIDINE/PUTRESCINE IMPORT ATP-BINDING PROTEIN POTA"/>
    <property type="match status" value="1"/>
</dbReference>
<dbReference type="PROSITE" id="PS00211">
    <property type="entry name" value="ABC_TRANSPORTER_1"/>
    <property type="match status" value="1"/>
</dbReference>
<dbReference type="InterPro" id="IPR050093">
    <property type="entry name" value="ABC_SmlMolc_Importer"/>
</dbReference>
<name>A0A150WI61_BDEBC</name>
<keyword evidence="3 5" id="KW-0067">ATP-binding</keyword>
<feature type="domain" description="ABC transporter" evidence="4">
    <location>
        <begin position="2"/>
        <end position="211"/>
    </location>
</feature>
<evidence type="ECO:0000256" key="3">
    <source>
        <dbReference type="ARBA" id="ARBA00022840"/>
    </source>
</evidence>
<organism evidence="5 6">
    <name type="scientific">Bdellovibrio bacteriovorus</name>
    <dbReference type="NCBI Taxonomy" id="959"/>
    <lineage>
        <taxon>Bacteria</taxon>
        <taxon>Pseudomonadati</taxon>
        <taxon>Bdellovibrionota</taxon>
        <taxon>Bdellovibrionia</taxon>
        <taxon>Bdellovibrionales</taxon>
        <taxon>Pseudobdellovibrionaceae</taxon>
        <taxon>Bdellovibrio</taxon>
    </lineage>
</organism>
<keyword evidence="1" id="KW-0813">Transport</keyword>
<dbReference type="SUPFAM" id="SSF52540">
    <property type="entry name" value="P-loop containing nucleoside triphosphate hydrolases"/>
    <property type="match status" value="1"/>
</dbReference>
<dbReference type="Pfam" id="PF00005">
    <property type="entry name" value="ABC_tran"/>
    <property type="match status" value="1"/>
</dbReference>
<dbReference type="Proteomes" id="UP000075391">
    <property type="component" value="Unassembled WGS sequence"/>
</dbReference>
<keyword evidence="2" id="KW-0547">Nucleotide-binding</keyword>
<dbReference type="PANTHER" id="PTHR42781:SF4">
    <property type="entry name" value="SPERMIDINE_PUTRESCINE IMPORT ATP-BINDING PROTEIN POTA"/>
    <property type="match status" value="1"/>
</dbReference>
<dbReference type="GO" id="GO:0016887">
    <property type="term" value="F:ATP hydrolysis activity"/>
    <property type="evidence" value="ECO:0007669"/>
    <property type="project" value="InterPro"/>
</dbReference>
<evidence type="ECO:0000313" key="5">
    <source>
        <dbReference type="EMBL" id="KYG63310.1"/>
    </source>
</evidence>
<dbReference type="OrthoDB" id="5292581at2"/>
<dbReference type="SMART" id="SM00382">
    <property type="entry name" value="AAA"/>
    <property type="match status" value="1"/>
</dbReference>
<comment type="caution">
    <text evidence="5">The sequence shown here is derived from an EMBL/GenBank/DDBJ whole genome shotgun (WGS) entry which is preliminary data.</text>
</comment>
<evidence type="ECO:0000259" key="4">
    <source>
        <dbReference type="PROSITE" id="PS50893"/>
    </source>
</evidence>
<dbReference type="InterPro" id="IPR027417">
    <property type="entry name" value="P-loop_NTPase"/>
</dbReference>
<dbReference type="InterPro" id="IPR017871">
    <property type="entry name" value="ABC_transporter-like_CS"/>
</dbReference>
<dbReference type="RefSeq" id="WP_063243673.1">
    <property type="nucleotide sequence ID" value="NZ_LUKF01000014.1"/>
</dbReference>
<sequence>MSYVENLHRDYGDFKIDIDRWEILDQGVTVLWGPSGSGKTSVFRILLGLEECPGMKWSFQGVDLAKLKTPDKRLGVVFQTLDLFPHMTAEENILFAARARKVDSRKVASRMKELNEVMQMEGFLQRKASVLSGGEKQRVAIARAIVGEPRLLLLDEPFSALDQELREESRKLLKRVIEVEKIPALLVTHDHRDVEVLANKVSKIRNGQLQS</sequence>
<evidence type="ECO:0000256" key="1">
    <source>
        <dbReference type="ARBA" id="ARBA00022448"/>
    </source>
</evidence>
<dbReference type="PROSITE" id="PS50893">
    <property type="entry name" value="ABC_TRANSPORTER_2"/>
    <property type="match status" value="1"/>
</dbReference>
<gene>
    <name evidence="5" type="ORF">AZI85_04570</name>
</gene>
<dbReference type="Gene3D" id="3.40.50.300">
    <property type="entry name" value="P-loop containing nucleotide triphosphate hydrolases"/>
    <property type="match status" value="1"/>
</dbReference>
<evidence type="ECO:0000256" key="2">
    <source>
        <dbReference type="ARBA" id="ARBA00022741"/>
    </source>
</evidence>
<dbReference type="EMBL" id="LUKF01000014">
    <property type="protein sequence ID" value="KYG63310.1"/>
    <property type="molecule type" value="Genomic_DNA"/>
</dbReference>
<reference evidence="5 6" key="1">
    <citation type="submission" date="2016-03" db="EMBL/GenBank/DDBJ databases">
        <authorList>
            <person name="Ploux O."/>
        </authorList>
    </citation>
    <scope>NUCLEOTIDE SEQUENCE [LARGE SCALE GENOMIC DNA]</scope>
    <source>
        <strain evidence="5 6">BER2</strain>
    </source>
</reference>
<dbReference type="AlphaFoldDB" id="A0A150WI61"/>
<dbReference type="InterPro" id="IPR003439">
    <property type="entry name" value="ABC_transporter-like_ATP-bd"/>
</dbReference>
<accession>A0A150WI61</accession>
<dbReference type="GO" id="GO:0005524">
    <property type="term" value="F:ATP binding"/>
    <property type="evidence" value="ECO:0007669"/>
    <property type="project" value="UniProtKB-KW"/>
</dbReference>
<dbReference type="InterPro" id="IPR003593">
    <property type="entry name" value="AAA+_ATPase"/>
</dbReference>
<proteinExistence type="predicted"/>